<evidence type="ECO:0000256" key="4">
    <source>
        <dbReference type="SAM" id="SignalP"/>
    </source>
</evidence>
<dbReference type="InterPro" id="IPR013783">
    <property type="entry name" value="Ig-like_fold"/>
</dbReference>
<evidence type="ECO:0000256" key="2">
    <source>
        <dbReference type="ARBA" id="ARBA00022801"/>
    </source>
</evidence>
<dbReference type="Pfam" id="PF14310">
    <property type="entry name" value="Fn3-like"/>
    <property type="match status" value="1"/>
</dbReference>
<dbReference type="Proteomes" id="UP000887097">
    <property type="component" value="Unassembled WGS sequence"/>
</dbReference>
<dbReference type="InterPro" id="IPR001764">
    <property type="entry name" value="Glyco_hydro_3_N"/>
</dbReference>
<proteinExistence type="inferred from homology"/>
<dbReference type="Gene3D" id="2.60.40.10">
    <property type="entry name" value="Immunoglobulins"/>
    <property type="match status" value="1"/>
</dbReference>
<dbReference type="InterPro" id="IPR026891">
    <property type="entry name" value="Fn3-like"/>
</dbReference>
<dbReference type="Gene3D" id="3.20.20.300">
    <property type="entry name" value="Glycoside hydrolase, family 3, N-terminal domain"/>
    <property type="match status" value="1"/>
</dbReference>
<evidence type="ECO:0000256" key="1">
    <source>
        <dbReference type="ARBA" id="ARBA00005336"/>
    </source>
</evidence>
<keyword evidence="2 3" id="KW-0378">Hydrolase</keyword>
<dbReference type="GO" id="GO:0008422">
    <property type="term" value="F:beta-glucosidase activity"/>
    <property type="evidence" value="ECO:0007669"/>
    <property type="project" value="TreeGrafter"/>
</dbReference>
<feature type="chain" id="PRO_5041230606" evidence="4">
    <location>
        <begin position="20"/>
        <end position="782"/>
    </location>
</feature>
<dbReference type="SUPFAM" id="SSF51445">
    <property type="entry name" value="(Trans)glycosidases"/>
    <property type="match status" value="1"/>
</dbReference>
<evidence type="ECO:0000313" key="6">
    <source>
        <dbReference type="EMBL" id="GJG33599.1"/>
    </source>
</evidence>
<dbReference type="SUPFAM" id="SSF52279">
    <property type="entry name" value="Beta-D-glucan exohydrolase, C-terminal domain"/>
    <property type="match status" value="1"/>
</dbReference>
<dbReference type="InterPro" id="IPR036962">
    <property type="entry name" value="Glyco_hydro_3_N_sf"/>
</dbReference>
<dbReference type="OMA" id="HMAIGTT"/>
<dbReference type="PROSITE" id="PS00775">
    <property type="entry name" value="GLYCOSYL_HYDROL_F3"/>
    <property type="match status" value="1"/>
</dbReference>
<dbReference type="InterPro" id="IPR017853">
    <property type="entry name" value="GH"/>
</dbReference>
<dbReference type="EMBL" id="BPTT01000001">
    <property type="protein sequence ID" value="GJG33599.1"/>
    <property type="molecule type" value="Genomic_DNA"/>
</dbReference>
<evidence type="ECO:0000259" key="5">
    <source>
        <dbReference type="SMART" id="SM01217"/>
    </source>
</evidence>
<reference evidence="6" key="1">
    <citation type="submission" date="2021-08" db="EMBL/GenBank/DDBJ databases">
        <title>Prevotella lacticifex sp. nov., isolated from rumen of cow.</title>
        <authorList>
            <person name="Shinkai T."/>
            <person name="Ikeyama N."/>
            <person name="Kumagai M."/>
            <person name="Ohmori H."/>
            <person name="Sakamoto M."/>
            <person name="Ohkuma M."/>
            <person name="Mitsumori M."/>
        </authorList>
    </citation>
    <scope>NUCLEOTIDE SEQUENCE</scope>
    <source>
        <strain evidence="6">JCM 8259</strain>
    </source>
</reference>
<dbReference type="InterPro" id="IPR036881">
    <property type="entry name" value="Glyco_hydro_3_C_sf"/>
</dbReference>
<keyword evidence="4" id="KW-0732">Signal</keyword>
<dbReference type="Gene3D" id="3.40.50.1700">
    <property type="entry name" value="Glycoside hydrolase family 3 C-terminal domain"/>
    <property type="match status" value="1"/>
</dbReference>
<dbReference type="FunFam" id="2.60.40.10:FF:000495">
    <property type="entry name" value="Periplasmic beta-glucosidase"/>
    <property type="match status" value="1"/>
</dbReference>
<dbReference type="GeneID" id="31500738"/>
<feature type="signal peptide" evidence="4">
    <location>
        <begin position="1"/>
        <end position="19"/>
    </location>
</feature>
<dbReference type="RefSeq" id="WP_013065738.1">
    <property type="nucleotide sequence ID" value="NZ_BPTT01000001.1"/>
</dbReference>
<dbReference type="AlphaFoldDB" id="A0AA37I3H1"/>
<comment type="caution">
    <text evidence="6">The sequence shown here is derived from an EMBL/GenBank/DDBJ whole genome shotgun (WGS) entry which is preliminary data.</text>
</comment>
<protein>
    <submittedName>
        <fullName evidence="6">Beta-glucosidase</fullName>
    </submittedName>
</protein>
<name>A0AA37I3H1_XYLRU</name>
<dbReference type="InterPro" id="IPR002772">
    <property type="entry name" value="Glyco_hydro_3_C"/>
</dbReference>
<sequence>MKRILISTMACCMALSLSAAKKKAKELLPYQNPKLSVEQRVNDLVSRMTLQEKVGQLRCTLAWNYYTIKGKNVEPSELFKKDIAEGQIGMLWGTYRADPWTQKSLENGLNPELAAKAGNALQKYVIEHTRLGIPLFLAEEAPHGHMAIGTTVFPTGFGMAATWNPALIEKTGEVIGQEIRLQGGHISYGPVLDLAREPRWSRVEETMGEDPVLAGELGAAMVKGLGGGILSKPYSTIATLKHFIGYGTTEAGQNGGITIAGARELQESFLPPFKKAINAGALSVMTSYNSLDGIPSTCSKALLTDLLRTQWGFNGFVVSDLYSIDGIHGTHRVAETKQQAGVMALKAGVDADLGALAFGRLEDAVQKGMVTEAEIDVAVKRILKMKFEMGLFEHPYVDAAQAKQLVRSDNNKAVALQVAREIITLLKNQNHVLPLSKTQKVLVCGPNADNVYNMLGDYTAPQEEGNVKTILAGIRSKLPASQVTYVKGCAVRDTTASNIAEAVAAAKQADVVVVAVGGSSARDFKTSYKETGAAVTDSKTISDMDCGEGFDRATLTPLGHQMQLLKALKAIGKPLVVVYIEGRPMDKSWAAQHADALLTAYYPGQEGGTAIADVLFGDYNPAGRLPVSVPANVGQIPVYYNKKPPMPHDYVEMSARPLYAFGYGLSYTTFKYDDLNIEETGDTQFKVTFNVTNTGDMDGDEVVQLYLHDEFASTAQPMMQLKKFSRIFIPKGETKQVSFTLEAEDLEIVDQEMNHVVETGDFTVMIGPSSDNIILKATFTQN</sequence>
<evidence type="ECO:0000313" key="7">
    <source>
        <dbReference type="Proteomes" id="UP000887097"/>
    </source>
</evidence>
<feature type="domain" description="Fibronectin type III-like" evidence="5">
    <location>
        <begin position="701"/>
        <end position="770"/>
    </location>
</feature>
<dbReference type="InterPro" id="IPR051915">
    <property type="entry name" value="Cellulose_Degrad_GH3"/>
</dbReference>
<comment type="similarity">
    <text evidence="1 3">Belongs to the glycosyl hydrolase 3 family.</text>
</comment>
<keyword evidence="3" id="KW-0326">Glycosidase</keyword>
<accession>A0AA37I3H1</accession>
<dbReference type="GO" id="GO:0009251">
    <property type="term" value="P:glucan catabolic process"/>
    <property type="evidence" value="ECO:0007669"/>
    <property type="project" value="TreeGrafter"/>
</dbReference>
<dbReference type="PRINTS" id="PR00133">
    <property type="entry name" value="GLHYDRLASE3"/>
</dbReference>
<dbReference type="Pfam" id="PF00933">
    <property type="entry name" value="Glyco_hydro_3"/>
    <property type="match status" value="1"/>
</dbReference>
<dbReference type="Pfam" id="PF01915">
    <property type="entry name" value="Glyco_hydro_3_C"/>
    <property type="match status" value="1"/>
</dbReference>
<dbReference type="FunFam" id="3.40.50.1700:FF:000016">
    <property type="entry name" value="Periplasmic beta-glucosidase, xylosidase/arabinosidase"/>
    <property type="match status" value="1"/>
</dbReference>
<dbReference type="InterPro" id="IPR019800">
    <property type="entry name" value="Glyco_hydro_3_AS"/>
</dbReference>
<organism evidence="6 7">
    <name type="scientific">Xylanibacter ruminicola</name>
    <name type="common">Prevotella ruminicola</name>
    <dbReference type="NCBI Taxonomy" id="839"/>
    <lineage>
        <taxon>Bacteria</taxon>
        <taxon>Pseudomonadati</taxon>
        <taxon>Bacteroidota</taxon>
        <taxon>Bacteroidia</taxon>
        <taxon>Bacteroidales</taxon>
        <taxon>Prevotellaceae</taxon>
        <taxon>Xylanibacter</taxon>
    </lineage>
</organism>
<evidence type="ECO:0000256" key="3">
    <source>
        <dbReference type="RuleBase" id="RU361161"/>
    </source>
</evidence>
<gene>
    <name evidence="6" type="ORF">PRMUPPPA20_17080</name>
</gene>
<dbReference type="PANTHER" id="PTHR30620">
    <property type="entry name" value="PERIPLASMIC BETA-GLUCOSIDASE-RELATED"/>
    <property type="match status" value="1"/>
</dbReference>
<dbReference type="PANTHER" id="PTHR30620:SF123">
    <property type="entry name" value="BETA-XYLOSIDASE"/>
    <property type="match status" value="1"/>
</dbReference>
<dbReference type="SMART" id="SM01217">
    <property type="entry name" value="Fn3_like"/>
    <property type="match status" value="1"/>
</dbReference>